<dbReference type="PANTHER" id="PTHR23048:SF48">
    <property type="entry name" value="CENTRIN 3"/>
    <property type="match status" value="1"/>
</dbReference>
<organism evidence="7 8">
    <name type="scientific">Maudiozyma saulgeensis</name>
    <dbReference type="NCBI Taxonomy" id="1789683"/>
    <lineage>
        <taxon>Eukaryota</taxon>
        <taxon>Fungi</taxon>
        <taxon>Dikarya</taxon>
        <taxon>Ascomycota</taxon>
        <taxon>Saccharomycotina</taxon>
        <taxon>Saccharomycetes</taxon>
        <taxon>Saccharomycetales</taxon>
        <taxon>Saccharomycetaceae</taxon>
        <taxon>Maudiozyma</taxon>
    </lineage>
</organism>
<proteinExistence type="predicted"/>
<reference evidence="7 8" key="1">
    <citation type="submission" date="2017-04" db="EMBL/GenBank/DDBJ databases">
        <authorList>
            <person name="Afonso C.L."/>
            <person name="Miller P.J."/>
            <person name="Scott M.A."/>
            <person name="Spackman E."/>
            <person name="Goraichik I."/>
            <person name="Dimitrov K.M."/>
            <person name="Suarez D.L."/>
            <person name="Swayne D.E."/>
        </authorList>
    </citation>
    <scope>NUCLEOTIDE SEQUENCE [LARGE SCALE GENOMIC DNA]</scope>
</reference>
<dbReference type="OrthoDB" id="343296at2759"/>
<evidence type="ECO:0000256" key="1">
    <source>
        <dbReference type="ARBA" id="ARBA00022723"/>
    </source>
</evidence>
<dbReference type="GO" id="GO:0005509">
    <property type="term" value="F:calcium ion binding"/>
    <property type="evidence" value="ECO:0007669"/>
    <property type="project" value="InterPro"/>
</dbReference>
<dbReference type="CDD" id="cd00051">
    <property type="entry name" value="EFh"/>
    <property type="match status" value="1"/>
</dbReference>
<evidence type="ECO:0000256" key="5">
    <source>
        <dbReference type="SAM" id="MobiDB-lite"/>
    </source>
</evidence>
<evidence type="ECO:0000256" key="2">
    <source>
        <dbReference type="ARBA" id="ARBA00022737"/>
    </source>
</evidence>
<accession>A0A1X7R4F6</accession>
<keyword evidence="2" id="KW-0677">Repeat</keyword>
<name>A0A1X7R4F6_9SACH</name>
<gene>
    <name evidence="7" type="ORF">KASA_0N05566G</name>
</gene>
<dbReference type="SUPFAM" id="SSF47473">
    <property type="entry name" value="EF-hand"/>
    <property type="match status" value="1"/>
</dbReference>
<dbReference type="PROSITE" id="PS00018">
    <property type="entry name" value="EF_HAND_1"/>
    <property type="match status" value="2"/>
</dbReference>
<keyword evidence="8" id="KW-1185">Reference proteome</keyword>
<dbReference type="STRING" id="1789683.A0A1X7R4F6"/>
<sequence length="182" mass="21144">MNNLRANKAGGSPISKTYAPSNSNNNGVYDQPTVDSDLLQEQKQEIYEAFSLFDMNNDGYLDFHEFKVALRALGFQLEKKEILDYINRYDRDGRHLMQYDDFFTVAGEMILKRDPIEEIKRAFQLFDDDHTGKISFKNLRRVAQELGENMNDQELRAMIEEFDMDGDGEIDEDEFIAICTDN</sequence>
<dbReference type="FunFam" id="1.10.238.10:FF:000352">
    <property type="entry name" value="Cell division control protein 31"/>
    <property type="match status" value="1"/>
</dbReference>
<dbReference type="GO" id="GO:0016460">
    <property type="term" value="C:myosin II complex"/>
    <property type="evidence" value="ECO:0007669"/>
    <property type="project" value="TreeGrafter"/>
</dbReference>
<feature type="domain" description="EF-hand" evidence="6">
    <location>
        <begin position="41"/>
        <end position="76"/>
    </location>
</feature>
<dbReference type="SMART" id="SM00054">
    <property type="entry name" value="EFh"/>
    <property type="match status" value="4"/>
</dbReference>
<dbReference type="InterPro" id="IPR050230">
    <property type="entry name" value="CALM/Myosin/TropC-like"/>
</dbReference>
<dbReference type="PROSITE" id="PS50222">
    <property type="entry name" value="EF_HAND_2"/>
    <property type="match status" value="3"/>
</dbReference>
<dbReference type="InterPro" id="IPR018247">
    <property type="entry name" value="EF_Hand_1_Ca_BS"/>
</dbReference>
<dbReference type="GO" id="GO:0030474">
    <property type="term" value="P:spindle pole body duplication"/>
    <property type="evidence" value="ECO:0007669"/>
    <property type="project" value="UniProtKB-ARBA"/>
</dbReference>
<protein>
    <recommendedName>
        <fullName evidence="4">Cell division control protein 31</fullName>
    </recommendedName>
</protein>
<dbReference type="PANTHER" id="PTHR23048">
    <property type="entry name" value="MYOSIN LIGHT CHAIN 1, 3"/>
    <property type="match status" value="1"/>
</dbReference>
<evidence type="ECO:0000313" key="8">
    <source>
        <dbReference type="Proteomes" id="UP000196158"/>
    </source>
</evidence>
<dbReference type="GO" id="GO:0005825">
    <property type="term" value="C:half bridge of spindle pole body"/>
    <property type="evidence" value="ECO:0007669"/>
    <property type="project" value="UniProtKB-ARBA"/>
</dbReference>
<dbReference type="Proteomes" id="UP000196158">
    <property type="component" value="Unassembled WGS sequence"/>
</dbReference>
<dbReference type="Gene3D" id="1.10.238.10">
    <property type="entry name" value="EF-hand"/>
    <property type="match status" value="2"/>
</dbReference>
<dbReference type="EMBL" id="FXLY01000005">
    <property type="protein sequence ID" value="SMN20557.1"/>
    <property type="molecule type" value="Genomic_DNA"/>
</dbReference>
<feature type="domain" description="EF-hand" evidence="6">
    <location>
        <begin position="150"/>
        <end position="182"/>
    </location>
</feature>
<dbReference type="Pfam" id="PF13499">
    <property type="entry name" value="EF-hand_7"/>
    <property type="match status" value="2"/>
</dbReference>
<dbReference type="FunFam" id="1.10.238.10:FF:000077">
    <property type="entry name" value="Centrin 1"/>
    <property type="match status" value="1"/>
</dbReference>
<evidence type="ECO:0000313" key="7">
    <source>
        <dbReference type="EMBL" id="SMN20557.1"/>
    </source>
</evidence>
<keyword evidence="3" id="KW-0106">Calcium</keyword>
<evidence type="ECO:0000259" key="6">
    <source>
        <dbReference type="PROSITE" id="PS50222"/>
    </source>
</evidence>
<dbReference type="AlphaFoldDB" id="A0A1X7R4F6"/>
<feature type="compositionally biased region" description="Polar residues" evidence="5">
    <location>
        <begin position="14"/>
        <end position="28"/>
    </location>
</feature>
<evidence type="ECO:0000256" key="3">
    <source>
        <dbReference type="ARBA" id="ARBA00022837"/>
    </source>
</evidence>
<dbReference type="InterPro" id="IPR002048">
    <property type="entry name" value="EF_hand_dom"/>
</dbReference>
<keyword evidence="1" id="KW-0479">Metal-binding</keyword>
<feature type="region of interest" description="Disordered" evidence="5">
    <location>
        <begin position="1"/>
        <end position="32"/>
    </location>
</feature>
<dbReference type="InterPro" id="IPR011992">
    <property type="entry name" value="EF-hand-dom_pair"/>
</dbReference>
<feature type="domain" description="EF-hand" evidence="6">
    <location>
        <begin position="114"/>
        <end position="149"/>
    </location>
</feature>
<evidence type="ECO:0000256" key="4">
    <source>
        <dbReference type="ARBA" id="ARBA00070017"/>
    </source>
</evidence>